<gene>
    <name evidence="1" type="ORF">PYW07_010108</name>
</gene>
<evidence type="ECO:0000313" key="1">
    <source>
        <dbReference type="EMBL" id="KAJ8715626.1"/>
    </source>
</evidence>
<dbReference type="EMBL" id="JARGEI010000018">
    <property type="protein sequence ID" value="KAJ8715626.1"/>
    <property type="molecule type" value="Genomic_DNA"/>
</dbReference>
<reference evidence="1" key="1">
    <citation type="submission" date="2023-03" db="EMBL/GenBank/DDBJ databases">
        <title>Chromosome-level genomes of two armyworms, Mythimna separata and Mythimna loreyi, provide insights into the biosynthesis and reception of sex pheromones.</title>
        <authorList>
            <person name="Zhao H."/>
        </authorList>
    </citation>
    <scope>NUCLEOTIDE SEQUENCE</scope>
    <source>
        <strain evidence="1">BeijingLab</strain>
        <tissue evidence="1">Pupa</tissue>
    </source>
</reference>
<keyword evidence="2" id="KW-1185">Reference proteome</keyword>
<proteinExistence type="predicted"/>
<accession>A0AAD7YIF4</accession>
<comment type="caution">
    <text evidence="1">The sequence shown here is derived from an EMBL/GenBank/DDBJ whole genome shotgun (WGS) entry which is preliminary data.</text>
</comment>
<dbReference type="Proteomes" id="UP001231518">
    <property type="component" value="Chromosome 24"/>
</dbReference>
<sequence>MPYYNTMSQSCQGYLYKKNICTTDMLYGQQNENVAKSMFMQQYNKTVRPSGLFIEEFGCLAGSPDGKFFFINIQVFYVYRLDLIGKIQLFDNCWIDMENYNTSYKHEGPRITIQIM</sequence>
<dbReference type="InterPro" id="IPR011604">
    <property type="entry name" value="PDDEXK-like_dom_sf"/>
</dbReference>
<name>A0AAD7YIF4_MYTSE</name>
<dbReference type="AlphaFoldDB" id="A0AAD7YIF4"/>
<protein>
    <submittedName>
        <fullName evidence="1">Uncharacterized protein</fullName>
    </submittedName>
</protein>
<organism evidence="1 2">
    <name type="scientific">Mythimna separata</name>
    <name type="common">Oriental armyworm</name>
    <name type="synonym">Pseudaletia separata</name>
    <dbReference type="NCBI Taxonomy" id="271217"/>
    <lineage>
        <taxon>Eukaryota</taxon>
        <taxon>Metazoa</taxon>
        <taxon>Ecdysozoa</taxon>
        <taxon>Arthropoda</taxon>
        <taxon>Hexapoda</taxon>
        <taxon>Insecta</taxon>
        <taxon>Pterygota</taxon>
        <taxon>Neoptera</taxon>
        <taxon>Endopterygota</taxon>
        <taxon>Lepidoptera</taxon>
        <taxon>Glossata</taxon>
        <taxon>Ditrysia</taxon>
        <taxon>Noctuoidea</taxon>
        <taxon>Noctuidae</taxon>
        <taxon>Noctuinae</taxon>
        <taxon>Hadenini</taxon>
        <taxon>Mythimna</taxon>
    </lineage>
</organism>
<dbReference type="SUPFAM" id="SSF52980">
    <property type="entry name" value="Restriction endonuclease-like"/>
    <property type="match status" value="1"/>
</dbReference>
<dbReference type="GO" id="GO:0006281">
    <property type="term" value="P:DNA repair"/>
    <property type="evidence" value="ECO:0007669"/>
    <property type="project" value="UniProtKB-ARBA"/>
</dbReference>
<evidence type="ECO:0000313" key="2">
    <source>
        <dbReference type="Proteomes" id="UP001231518"/>
    </source>
</evidence>
<dbReference type="Gene3D" id="3.90.320.10">
    <property type="match status" value="1"/>
</dbReference>
<dbReference type="InterPro" id="IPR011335">
    <property type="entry name" value="Restrct_endonuc-II-like"/>
</dbReference>